<evidence type="ECO:0000313" key="8">
    <source>
        <dbReference type="Proteomes" id="UP000724672"/>
    </source>
</evidence>
<keyword evidence="2 5" id="KW-0812">Transmembrane</keyword>
<reference evidence="7" key="1">
    <citation type="submission" date="2019-12" db="EMBL/GenBank/DDBJ databases">
        <title>Clostridiaceae gen. nov. sp. nov., isolated from sediment in Xinjiang, China.</title>
        <authorList>
            <person name="Zhang R."/>
        </authorList>
    </citation>
    <scope>NUCLEOTIDE SEQUENCE</scope>
    <source>
        <strain evidence="7">D2Q-11</strain>
    </source>
</reference>
<feature type="transmembrane region" description="Helical" evidence="5">
    <location>
        <begin position="90"/>
        <end position="110"/>
    </location>
</feature>
<evidence type="ECO:0000256" key="2">
    <source>
        <dbReference type="ARBA" id="ARBA00022692"/>
    </source>
</evidence>
<comment type="caution">
    <text evidence="7">The sequence shown here is derived from an EMBL/GenBank/DDBJ whole genome shotgun (WGS) entry which is preliminary data.</text>
</comment>
<evidence type="ECO:0000256" key="4">
    <source>
        <dbReference type="ARBA" id="ARBA00023136"/>
    </source>
</evidence>
<comment type="subcellular location">
    <subcellularLocation>
        <location evidence="1">Membrane</location>
        <topology evidence="1">Multi-pass membrane protein</topology>
    </subcellularLocation>
</comment>
<dbReference type="EMBL" id="WSFT01000036">
    <property type="protein sequence ID" value="MBS4538634.1"/>
    <property type="molecule type" value="Genomic_DNA"/>
</dbReference>
<dbReference type="Pfam" id="PF12698">
    <property type="entry name" value="ABC2_membrane_3"/>
    <property type="match status" value="1"/>
</dbReference>
<dbReference type="RefSeq" id="WP_203366555.1">
    <property type="nucleotide sequence ID" value="NZ_WSFT01000036.1"/>
</dbReference>
<dbReference type="GO" id="GO:0016020">
    <property type="term" value="C:membrane"/>
    <property type="evidence" value="ECO:0007669"/>
    <property type="project" value="UniProtKB-SubCell"/>
</dbReference>
<feature type="transmembrane region" description="Helical" evidence="5">
    <location>
        <begin position="122"/>
        <end position="146"/>
    </location>
</feature>
<dbReference type="InterPro" id="IPR013525">
    <property type="entry name" value="ABC2_TM"/>
</dbReference>
<organism evidence="7 8">
    <name type="scientific">Anaeromonas frigoriresistens</name>
    <dbReference type="NCBI Taxonomy" id="2683708"/>
    <lineage>
        <taxon>Bacteria</taxon>
        <taxon>Bacillati</taxon>
        <taxon>Bacillota</taxon>
        <taxon>Tissierellia</taxon>
        <taxon>Tissierellales</taxon>
        <taxon>Thermohalobacteraceae</taxon>
        <taxon>Anaeromonas</taxon>
    </lineage>
</organism>
<protein>
    <submittedName>
        <fullName evidence="7">ABC transporter permease</fullName>
    </submittedName>
</protein>
<evidence type="ECO:0000256" key="3">
    <source>
        <dbReference type="ARBA" id="ARBA00022989"/>
    </source>
</evidence>
<evidence type="ECO:0000256" key="1">
    <source>
        <dbReference type="ARBA" id="ARBA00004141"/>
    </source>
</evidence>
<evidence type="ECO:0000259" key="6">
    <source>
        <dbReference type="Pfam" id="PF12698"/>
    </source>
</evidence>
<name>A0A942USX5_9FIRM</name>
<dbReference type="Proteomes" id="UP000724672">
    <property type="component" value="Unassembled WGS sequence"/>
</dbReference>
<feature type="transmembrane region" description="Helical" evidence="5">
    <location>
        <begin position="153"/>
        <end position="170"/>
    </location>
</feature>
<proteinExistence type="predicted"/>
<keyword evidence="4 5" id="KW-0472">Membrane</keyword>
<feature type="transmembrane region" description="Helical" evidence="5">
    <location>
        <begin position="49"/>
        <end position="69"/>
    </location>
</feature>
<dbReference type="GO" id="GO:0140359">
    <property type="term" value="F:ABC-type transporter activity"/>
    <property type="evidence" value="ECO:0007669"/>
    <property type="project" value="InterPro"/>
</dbReference>
<feature type="transmembrane region" description="Helical" evidence="5">
    <location>
        <begin position="20"/>
        <end position="37"/>
    </location>
</feature>
<keyword evidence="3 5" id="KW-1133">Transmembrane helix</keyword>
<evidence type="ECO:0000256" key="5">
    <source>
        <dbReference type="SAM" id="Phobius"/>
    </source>
</evidence>
<feature type="transmembrane region" description="Helical" evidence="5">
    <location>
        <begin position="210"/>
        <end position="228"/>
    </location>
</feature>
<evidence type="ECO:0000313" key="7">
    <source>
        <dbReference type="EMBL" id="MBS4538634.1"/>
    </source>
</evidence>
<feature type="domain" description="ABC-2 type transporter transmembrane" evidence="6">
    <location>
        <begin position="44"/>
        <end position="228"/>
    </location>
</feature>
<sequence>MTNFKPLLIGEIQRMKKYNILGASLVVSLLWIGVMYFTKIDDVTSLFPLLVYFEAISMSMLMIGVTMFFEKQEGVIKTLLVSPISKTEYIMAKTFSNIVSNLITFFLLYGYARIFKEVDINILWFTLSIILIAFFHSLIGFILTYYSKDFTNLLIGMMKYIFVLMIPVSLQDLGFIKSEVFNKVLYILPTKASMILLEGSSGGGVEKWKIYFSIAYLVLASILIYIVVSKKFDEFAIKESGV</sequence>
<accession>A0A942USX5</accession>
<keyword evidence="8" id="KW-1185">Reference proteome</keyword>
<gene>
    <name evidence="7" type="ORF">GOQ27_09170</name>
</gene>
<dbReference type="AlphaFoldDB" id="A0A942USX5"/>